<reference evidence="2" key="1">
    <citation type="journal article" date="2019" name="Int. J. Syst. Evol. Microbiol.">
        <title>The Global Catalogue of Microorganisms (GCM) 10K type strain sequencing project: providing services to taxonomists for standard genome sequencing and annotation.</title>
        <authorList>
            <consortium name="The Broad Institute Genomics Platform"/>
            <consortium name="The Broad Institute Genome Sequencing Center for Infectious Disease"/>
            <person name="Wu L."/>
            <person name="Ma J."/>
        </authorList>
    </citation>
    <scope>NUCLEOTIDE SEQUENCE [LARGE SCALE GENOMIC DNA]</scope>
    <source>
        <strain evidence="2">CECT 7069</strain>
    </source>
</reference>
<evidence type="ECO:0000313" key="2">
    <source>
        <dbReference type="Proteomes" id="UP001224644"/>
    </source>
</evidence>
<dbReference type="Proteomes" id="UP001224644">
    <property type="component" value="Unassembled WGS sequence"/>
</dbReference>
<gene>
    <name evidence="1" type="ORF">QWZ12_20565</name>
</gene>
<dbReference type="RefSeq" id="WP_238225138.1">
    <property type="nucleotide sequence ID" value="NZ_BPQD01000011.1"/>
</dbReference>
<sequence>MPRTSPSAVAARRDVLVGTTVKGTREDASSAIGYGLSNAAGGHSTLQSAPRFLVH</sequence>
<protein>
    <submittedName>
        <fullName evidence="1">Uncharacterized protein</fullName>
    </submittedName>
</protein>
<accession>A0ABT8BLI5</accession>
<proteinExistence type="predicted"/>
<name>A0ABT8BLI5_9HYPH</name>
<keyword evidence="2" id="KW-1185">Reference proteome</keyword>
<organism evidence="1 2">
    <name type="scientific">Methylobacterium adhaesivum</name>
    <dbReference type="NCBI Taxonomy" id="333297"/>
    <lineage>
        <taxon>Bacteria</taxon>
        <taxon>Pseudomonadati</taxon>
        <taxon>Pseudomonadota</taxon>
        <taxon>Alphaproteobacteria</taxon>
        <taxon>Hyphomicrobiales</taxon>
        <taxon>Methylobacteriaceae</taxon>
        <taxon>Methylobacterium</taxon>
    </lineage>
</organism>
<evidence type="ECO:0000313" key="1">
    <source>
        <dbReference type="EMBL" id="MDN3592996.1"/>
    </source>
</evidence>
<comment type="caution">
    <text evidence="1">The sequence shown here is derived from an EMBL/GenBank/DDBJ whole genome shotgun (WGS) entry which is preliminary data.</text>
</comment>
<dbReference type="EMBL" id="JAUFPX010000020">
    <property type="protein sequence ID" value="MDN3592996.1"/>
    <property type="molecule type" value="Genomic_DNA"/>
</dbReference>